<protein>
    <submittedName>
        <fullName evidence="7">Nucleoside ABC transporter membrane protein</fullName>
    </submittedName>
</protein>
<evidence type="ECO:0000313" key="7">
    <source>
        <dbReference type="EMBL" id="SDX22925.1"/>
    </source>
</evidence>
<keyword evidence="2" id="KW-1003">Cell membrane</keyword>
<evidence type="ECO:0000256" key="6">
    <source>
        <dbReference type="SAM" id="Phobius"/>
    </source>
</evidence>
<dbReference type="InterPro" id="IPR001851">
    <property type="entry name" value="ABC_transp_permease"/>
</dbReference>
<proteinExistence type="predicted"/>
<accession>A0A1H2ZZX4</accession>
<feature type="transmembrane region" description="Helical" evidence="6">
    <location>
        <begin position="190"/>
        <end position="209"/>
    </location>
</feature>
<dbReference type="CDD" id="cd06580">
    <property type="entry name" value="TM_PBP1_transp_TpRbsC_like"/>
    <property type="match status" value="1"/>
</dbReference>
<sequence>MDIAFLGSWLGSVPTAAIPLLLASVGLILSERAGVVSLGVEGYLAMGAMAAAAVTLESGSLVLGIAAGVAAGALLALGFGIAVVLLRAEQILAGLATMAIGLGAAGLLGRDYVHRTFEGVTNVDLGSLAQVPLLGQLLFAQDPLAYLAILLTLGGWWLIARSHFGLRLRAVGEDPATADVAGVNVQLHQLFAVTCCGALGGLGGAYLSAVASNVWVENMVAGRGWIALALVIFARWDPLRAILGAFLFGAVEALLPRLQASGFDAPVYLMGMLPYALTIVVLVAASCSRARRNAEPAALGQSYIRQDRR</sequence>
<dbReference type="Proteomes" id="UP000243778">
    <property type="component" value="Unassembled WGS sequence"/>
</dbReference>
<reference evidence="8" key="1">
    <citation type="submission" date="2016-10" db="EMBL/GenBank/DDBJ databases">
        <authorList>
            <person name="Varghese N."/>
            <person name="Submissions S."/>
        </authorList>
    </citation>
    <scope>NUCLEOTIDE SEQUENCE [LARGE SCALE GENOMIC DNA]</scope>
    <source>
        <strain evidence="8">NRRL B-59562</strain>
    </source>
</reference>
<organism evidence="7 8">
    <name type="scientific">Pseudomonas kuykendallii</name>
    <dbReference type="NCBI Taxonomy" id="1007099"/>
    <lineage>
        <taxon>Bacteria</taxon>
        <taxon>Pseudomonadati</taxon>
        <taxon>Pseudomonadota</taxon>
        <taxon>Gammaproteobacteria</taxon>
        <taxon>Pseudomonadales</taxon>
        <taxon>Pseudomonadaceae</taxon>
        <taxon>Pseudomonas</taxon>
    </lineage>
</organism>
<dbReference type="AlphaFoldDB" id="A0A1H2ZZX4"/>
<evidence type="ECO:0000256" key="5">
    <source>
        <dbReference type="ARBA" id="ARBA00023136"/>
    </source>
</evidence>
<dbReference type="RefSeq" id="WP_175534353.1">
    <property type="nucleotide sequence ID" value="NZ_FNNU01000003.1"/>
</dbReference>
<keyword evidence="8" id="KW-1185">Reference proteome</keyword>
<dbReference type="PANTHER" id="PTHR43370:SF2">
    <property type="entry name" value="ABC TRANSPORTER PERMEASE PROTEIN"/>
    <property type="match status" value="1"/>
</dbReference>
<dbReference type="STRING" id="1007099.SAMN05216287_2520"/>
<keyword evidence="5 6" id="KW-0472">Membrane</keyword>
<dbReference type="GO" id="GO:0005886">
    <property type="term" value="C:plasma membrane"/>
    <property type="evidence" value="ECO:0007669"/>
    <property type="project" value="UniProtKB-SubCell"/>
</dbReference>
<evidence type="ECO:0000256" key="4">
    <source>
        <dbReference type="ARBA" id="ARBA00022989"/>
    </source>
</evidence>
<evidence type="ECO:0000256" key="1">
    <source>
        <dbReference type="ARBA" id="ARBA00004429"/>
    </source>
</evidence>
<gene>
    <name evidence="7" type="ORF">SAMN05216287_2520</name>
</gene>
<evidence type="ECO:0000313" key="8">
    <source>
        <dbReference type="Proteomes" id="UP000243778"/>
    </source>
</evidence>
<keyword evidence="3 6" id="KW-0812">Transmembrane</keyword>
<comment type="subcellular location">
    <subcellularLocation>
        <location evidence="1">Cell inner membrane</location>
        <topology evidence="1">Multi-pass membrane protein</topology>
    </subcellularLocation>
</comment>
<feature type="transmembrane region" description="Helical" evidence="6">
    <location>
        <begin position="91"/>
        <end position="109"/>
    </location>
</feature>
<dbReference type="EMBL" id="FNNU01000003">
    <property type="protein sequence ID" value="SDX22925.1"/>
    <property type="molecule type" value="Genomic_DNA"/>
</dbReference>
<feature type="transmembrane region" description="Helical" evidence="6">
    <location>
        <begin position="36"/>
        <end position="56"/>
    </location>
</feature>
<evidence type="ECO:0000256" key="3">
    <source>
        <dbReference type="ARBA" id="ARBA00022692"/>
    </source>
</evidence>
<dbReference type="GO" id="GO:0022857">
    <property type="term" value="F:transmembrane transporter activity"/>
    <property type="evidence" value="ECO:0007669"/>
    <property type="project" value="InterPro"/>
</dbReference>
<feature type="transmembrane region" description="Helical" evidence="6">
    <location>
        <begin position="143"/>
        <end position="160"/>
    </location>
</feature>
<dbReference type="Pfam" id="PF02653">
    <property type="entry name" value="BPD_transp_2"/>
    <property type="match status" value="1"/>
</dbReference>
<evidence type="ECO:0000256" key="2">
    <source>
        <dbReference type="ARBA" id="ARBA00022475"/>
    </source>
</evidence>
<feature type="transmembrane region" description="Helical" evidence="6">
    <location>
        <begin position="6"/>
        <end position="29"/>
    </location>
</feature>
<keyword evidence="4 6" id="KW-1133">Transmembrane helix</keyword>
<dbReference type="PANTHER" id="PTHR43370">
    <property type="entry name" value="SUGAR ABC TRANSPORTER INTEGRAL MEMBRANE PROTEIN-RELATED"/>
    <property type="match status" value="1"/>
</dbReference>
<feature type="transmembrane region" description="Helical" evidence="6">
    <location>
        <begin position="62"/>
        <end position="86"/>
    </location>
</feature>
<feature type="transmembrane region" description="Helical" evidence="6">
    <location>
        <begin position="265"/>
        <end position="285"/>
    </location>
</feature>
<name>A0A1H2ZZX4_9PSED</name>